<dbReference type="Proteomes" id="UP001187531">
    <property type="component" value="Unassembled WGS sequence"/>
</dbReference>
<dbReference type="EMBL" id="JAVRJZ010000012">
    <property type="protein sequence ID" value="KAK2715428.1"/>
    <property type="molecule type" value="Genomic_DNA"/>
</dbReference>
<evidence type="ECO:0000313" key="1">
    <source>
        <dbReference type="EMBL" id="KAK2715428.1"/>
    </source>
</evidence>
<dbReference type="PANTHER" id="PTHR47272:SF1">
    <property type="entry name" value="PIGGYBAC TRANSPOSABLE ELEMENT-DERIVED PROTEIN 3-LIKE"/>
    <property type="match status" value="1"/>
</dbReference>
<evidence type="ECO:0000313" key="2">
    <source>
        <dbReference type="Proteomes" id="UP001187531"/>
    </source>
</evidence>
<sequence>MEAQGRGSNEWRVEPQSNVVVVKWYDKRPIRLISTYAAVDPEDTYERWDAMRKEHIKVKRSHRVKE</sequence>
<proteinExistence type="predicted"/>
<comment type="caution">
    <text evidence="1">The sequence shown here is derived from an EMBL/GenBank/DDBJ whole genome shotgun (WGS) entry which is preliminary data.</text>
</comment>
<name>A0AA88HUP9_ARTSF</name>
<reference evidence="1" key="1">
    <citation type="submission" date="2023-07" db="EMBL/GenBank/DDBJ databases">
        <title>Chromosome-level genome assembly of Artemia franciscana.</title>
        <authorList>
            <person name="Jo E."/>
        </authorList>
    </citation>
    <scope>NUCLEOTIDE SEQUENCE</scope>
    <source>
        <tissue evidence="1">Whole body</tissue>
    </source>
</reference>
<protein>
    <submittedName>
        <fullName evidence="1">Uncharacterized protein</fullName>
    </submittedName>
</protein>
<gene>
    <name evidence="1" type="ORF">QYM36_010141</name>
</gene>
<dbReference type="AlphaFoldDB" id="A0AA88HUP9"/>
<dbReference type="PANTHER" id="PTHR47272">
    <property type="entry name" value="DDE_TNP_1_7 DOMAIN-CONTAINING PROTEIN"/>
    <property type="match status" value="1"/>
</dbReference>
<keyword evidence="2" id="KW-1185">Reference proteome</keyword>
<organism evidence="1 2">
    <name type="scientific">Artemia franciscana</name>
    <name type="common">Brine shrimp</name>
    <name type="synonym">Artemia sanfranciscana</name>
    <dbReference type="NCBI Taxonomy" id="6661"/>
    <lineage>
        <taxon>Eukaryota</taxon>
        <taxon>Metazoa</taxon>
        <taxon>Ecdysozoa</taxon>
        <taxon>Arthropoda</taxon>
        <taxon>Crustacea</taxon>
        <taxon>Branchiopoda</taxon>
        <taxon>Anostraca</taxon>
        <taxon>Artemiidae</taxon>
        <taxon>Artemia</taxon>
    </lineage>
</organism>
<accession>A0AA88HUP9</accession>